<evidence type="ECO:0000256" key="4">
    <source>
        <dbReference type="ARBA" id="ARBA00022679"/>
    </source>
</evidence>
<keyword evidence="4 6" id="KW-0808">Transferase</keyword>
<dbReference type="Proteomes" id="UP000056252">
    <property type="component" value="Chromosome"/>
</dbReference>
<dbReference type="InterPro" id="IPR008189">
    <property type="entry name" value="rRNA_ssu_MeTfrase_I"/>
</dbReference>
<dbReference type="STRING" id="76123.AS203_01425"/>
<dbReference type="KEGG" id="peo:AS203_01425"/>
<dbReference type="SUPFAM" id="SSF53790">
    <property type="entry name" value="Tetrapyrrole methylase"/>
    <property type="match status" value="1"/>
</dbReference>
<dbReference type="InterPro" id="IPR018063">
    <property type="entry name" value="SAM_MeTrfase_RsmI_CS"/>
</dbReference>
<dbReference type="InterPro" id="IPR014777">
    <property type="entry name" value="4pyrrole_Mease_sub1"/>
</dbReference>
<dbReference type="Pfam" id="PF00590">
    <property type="entry name" value="TP_methylase"/>
    <property type="match status" value="1"/>
</dbReference>
<dbReference type="PIRSF" id="PIRSF005917">
    <property type="entry name" value="MTase_YraL"/>
    <property type="match status" value="1"/>
</dbReference>
<dbReference type="PANTHER" id="PTHR46111">
    <property type="entry name" value="RIBOSOMAL RNA SMALL SUBUNIT METHYLTRANSFERASE I"/>
    <property type="match status" value="1"/>
</dbReference>
<comment type="similarity">
    <text evidence="6">Belongs to the methyltransferase superfamily. RsmI family.</text>
</comment>
<comment type="subcellular location">
    <subcellularLocation>
        <location evidence="6">Cytoplasm</location>
    </subcellularLocation>
</comment>
<evidence type="ECO:0000256" key="2">
    <source>
        <dbReference type="ARBA" id="ARBA00022552"/>
    </source>
</evidence>
<evidence type="ECO:0000256" key="5">
    <source>
        <dbReference type="ARBA" id="ARBA00022691"/>
    </source>
</evidence>
<evidence type="ECO:0000313" key="8">
    <source>
        <dbReference type="EMBL" id="ALO47921.1"/>
    </source>
</evidence>
<dbReference type="HAMAP" id="MF_01877">
    <property type="entry name" value="16SrRNA_methyltr_I"/>
    <property type="match status" value="1"/>
</dbReference>
<dbReference type="AlphaFoldDB" id="A0A0S2KHY2"/>
<dbReference type="InterPro" id="IPR035996">
    <property type="entry name" value="4pyrrol_Methylase_sf"/>
</dbReference>
<protein>
    <recommendedName>
        <fullName evidence="6">Ribosomal RNA small subunit methyltransferase I</fullName>
        <ecNumber evidence="6">2.1.1.198</ecNumber>
    </recommendedName>
    <alternativeName>
        <fullName evidence="6">16S rRNA 2'-O-ribose C1402 methyltransferase</fullName>
    </alternativeName>
    <alternativeName>
        <fullName evidence="6">rRNA (cytidine-2'-O-)-methyltransferase RsmI</fullName>
    </alternativeName>
</protein>
<keyword evidence="9" id="KW-1185">Reference proteome</keyword>
<dbReference type="InterPro" id="IPR014776">
    <property type="entry name" value="4pyrrole_Mease_sub2"/>
</dbReference>
<keyword evidence="5 6" id="KW-0949">S-adenosyl-L-methionine</keyword>
<gene>
    <name evidence="6" type="primary">rsmI</name>
    <name evidence="8" type="ORF">AS203_01425</name>
</gene>
<evidence type="ECO:0000313" key="9">
    <source>
        <dbReference type="Proteomes" id="UP000056252"/>
    </source>
</evidence>
<comment type="catalytic activity">
    <reaction evidence="6">
        <text>cytidine(1402) in 16S rRNA + S-adenosyl-L-methionine = 2'-O-methylcytidine(1402) in 16S rRNA + S-adenosyl-L-homocysteine + H(+)</text>
        <dbReference type="Rhea" id="RHEA:42924"/>
        <dbReference type="Rhea" id="RHEA-COMP:10285"/>
        <dbReference type="Rhea" id="RHEA-COMP:10286"/>
        <dbReference type="ChEBI" id="CHEBI:15378"/>
        <dbReference type="ChEBI" id="CHEBI:57856"/>
        <dbReference type="ChEBI" id="CHEBI:59789"/>
        <dbReference type="ChEBI" id="CHEBI:74495"/>
        <dbReference type="ChEBI" id="CHEBI:82748"/>
        <dbReference type="EC" id="2.1.1.198"/>
    </reaction>
</comment>
<name>A0A0S2KHY2_9BACT</name>
<dbReference type="Gene3D" id="3.30.950.10">
    <property type="entry name" value="Methyltransferase, Cobalt-precorrin-4 Transmethylase, Domain 2"/>
    <property type="match status" value="1"/>
</dbReference>
<accession>A0A0S2KHY2</accession>
<dbReference type="NCBIfam" id="TIGR00096">
    <property type="entry name" value="16S rRNA (cytidine(1402)-2'-O)-methyltransferase"/>
    <property type="match status" value="1"/>
</dbReference>
<dbReference type="OrthoDB" id="9809084at2"/>
<comment type="function">
    <text evidence="6">Catalyzes the 2'-O-methylation of the ribose of cytidine 1402 (C1402) in 16S rRNA.</text>
</comment>
<sequence length="230" mass="25180">MGTLYIVPTPVGNMEDMTMRAIRILREADLILAEDTRTSGVLLKHFDISGRLMSHHKFNEHGTAAGIVERLKAGQMIALISDAGTPGISDPGFLLAREAIKAGITVQCLPGATACIPALVSSGLPCDRFCFEGFLPQKKGRQTLLDALTEETRTMVFYESPYRLLKTLQQFATVFGEDRQVSICREISKVHEESVRGTLAEAVAHFTANEPRGEIVIVLAGKNNKNKPKK</sequence>
<dbReference type="PROSITE" id="PS01296">
    <property type="entry name" value="RSMI"/>
    <property type="match status" value="1"/>
</dbReference>
<organism evidence="8 9">
    <name type="scientific">Hoylesella enoeca</name>
    <dbReference type="NCBI Taxonomy" id="76123"/>
    <lineage>
        <taxon>Bacteria</taxon>
        <taxon>Pseudomonadati</taxon>
        <taxon>Bacteroidota</taxon>
        <taxon>Bacteroidia</taxon>
        <taxon>Bacteroidales</taxon>
        <taxon>Prevotellaceae</taxon>
        <taxon>Hoylesella</taxon>
    </lineage>
</organism>
<keyword evidence="2 6" id="KW-0698">rRNA processing</keyword>
<dbReference type="Gene3D" id="3.40.1010.10">
    <property type="entry name" value="Cobalt-precorrin-4 Transmethylase, Domain 1"/>
    <property type="match status" value="1"/>
</dbReference>
<dbReference type="GO" id="GO:0005737">
    <property type="term" value="C:cytoplasm"/>
    <property type="evidence" value="ECO:0007669"/>
    <property type="project" value="UniProtKB-SubCell"/>
</dbReference>
<keyword evidence="1 6" id="KW-0963">Cytoplasm</keyword>
<evidence type="ECO:0000256" key="3">
    <source>
        <dbReference type="ARBA" id="ARBA00022603"/>
    </source>
</evidence>
<dbReference type="EMBL" id="CP013195">
    <property type="protein sequence ID" value="ALO47921.1"/>
    <property type="molecule type" value="Genomic_DNA"/>
</dbReference>
<dbReference type="PANTHER" id="PTHR46111:SF1">
    <property type="entry name" value="RIBOSOMAL RNA SMALL SUBUNIT METHYLTRANSFERASE I"/>
    <property type="match status" value="1"/>
</dbReference>
<dbReference type="GO" id="GO:0070677">
    <property type="term" value="F:rRNA (cytosine-2'-O-)-methyltransferase activity"/>
    <property type="evidence" value="ECO:0007669"/>
    <property type="project" value="UniProtKB-UniRule"/>
</dbReference>
<reference evidence="9" key="1">
    <citation type="submission" date="2015-11" db="EMBL/GenBank/DDBJ databases">
        <authorList>
            <person name="Holder M.E."/>
            <person name="Ajami N.J."/>
            <person name="Petrosino J.F."/>
        </authorList>
    </citation>
    <scope>NUCLEOTIDE SEQUENCE [LARGE SCALE GENOMIC DNA]</scope>
    <source>
        <strain evidence="9">F0113</strain>
    </source>
</reference>
<evidence type="ECO:0000256" key="6">
    <source>
        <dbReference type="HAMAP-Rule" id="MF_01877"/>
    </source>
</evidence>
<evidence type="ECO:0000256" key="1">
    <source>
        <dbReference type="ARBA" id="ARBA00022490"/>
    </source>
</evidence>
<keyword evidence="3 6" id="KW-0489">Methyltransferase</keyword>
<dbReference type="FunFam" id="3.40.1010.10:FF:000007">
    <property type="entry name" value="Ribosomal RNA small subunit methyltransferase I"/>
    <property type="match status" value="1"/>
</dbReference>
<proteinExistence type="inferred from homology"/>
<dbReference type="eggNOG" id="COG0313">
    <property type="taxonomic scope" value="Bacteria"/>
</dbReference>
<dbReference type="InterPro" id="IPR000878">
    <property type="entry name" value="4pyrrol_Mease"/>
</dbReference>
<dbReference type="CDD" id="cd11648">
    <property type="entry name" value="RsmI"/>
    <property type="match status" value="1"/>
</dbReference>
<dbReference type="FunFam" id="3.30.950.10:FF:000002">
    <property type="entry name" value="Ribosomal RNA small subunit methyltransferase I"/>
    <property type="match status" value="1"/>
</dbReference>
<evidence type="ECO:0000259" key="7">
    <source>
        <dbReference type="Pfam" id="PF00590"/>
    </source>
</evidence>
<dbReference type="RefSeq" id="WP_025065082.1">
    <property type="nucleotide sequence ID" value="NZ_CP013195.1"/>
</dbReference>
<feature type="domain" description="Tetrapyrrole methylase" evidence="7">
    <location>
        <begin position="3"/>
        <end position="202"/>
    </location>
</feature>
<dbReference type="EC" id="2.1.1.198" evidence="6"/>